<accession>A0A443RUG7</accession>
<protein>
    <submittedName>
        <fullName evidence="1">Uncharacterized protein</fullName>
    </submittedName>
</protein>
<dbReference type="Proteomes" id="UP000288716">
    <property type="component" value="Unassembled WGS sequence"/>
</dbReference>
<dbReference type="EMBL" id="NCKV01031473">
    <property type="protein sequence ID" value="RWS18993.1"/>
    <property type="molecule type" value="Genomic_DNA"/>
</dbReference>
<dbReference type="VEuPathDB" id="VectorBase:LDEU013046"/>
<evidence type="ECO:0000313" key="1">
    <source>
        <dbReference type="EMBL" id="RWS18993.1"/>
    </source>
</evidence>
<sequence>MYKIDDKYCKTCEKCQLKKSSHKLKAGVDVIENGNKYIVAAIDDFVVNDKFLQVHESLMRFLINLRLKLLN</sequence>
<gene>
    <name evidence="1" type="ORF">B4U80_01518</name>
</gene>
<dbReference type="AlphaFoldDB" id="A0A443RUG7"/>
<organism evidence="1 2">
    <name type="scientific">Leptotrombidium deliense</name>
    <dbReference type="NCBI Taxonomy" id="299467"/>
    <lineage>
        <taxon>Eukaryota</taxon>
        <taxon>Metazoa</taxon>
        <taxon>Ecdysozoa</taxon>
        <taxon>Arthropoda</taxon>
        <taxon>Chelicerata</taxon>
        <taxon>Arachnida</taxon>
        <taxon>Acari</taxon>
        <taxon>Acariformes</taxon>
        <taxon>Trombidiformes</taxon>
        <taxon>Prostigmata</taxon>
        <taxon>Anystina</taxon>
        <taxon>Parasitengona</taxon>
        <taxon>Trombiculoidea</taxon>
        <taxon>Trombiculidae</taxon>
        <taxon>Leptotrombidium</taxon>
    </lineage>
</organism>
<proteinExistence type="predicted"/>
<evidence type="ECO:0000313" key="2">
    <source>
        <dbReference type="Proteomes" id="UP000288716"/>
    </source>
</evidence>
<keyword evidence="2" id="KW-1185">Reference proteome</keyword>
<reference evidence="1 2" key="1">
    <citation type="journal article" date="2018" name="Gigascience">
        <title>Genomes of trombidid mites reveal novel predicted allergens and laterally-transferred genes associated with secondary metabolism.</title>
        <authorList>
            <person name="Dong X."/>
            <person name="Chaisiri K."/>
            <person name="Xia D."/>
            <person name="Armstrong S.D."/>
            <person name="Fang Y."/>
            <person name="Donnelly M.J."/>
            <person name="Kadowaki T."/>
            <person name="McGarry J.W."/>
            <person name="Darby A.C."/>
            <person name="Makepeace B.L."/>
        </authorList>
    </citation>
    <scope>NUCLEOTIDE SEQUENCE [LARGE SCALE GENOMIC DNA]</scope>
    <source>
        <strain evidence="1">UoL-UT</strain>
    </source>
</reference>
<comment type="caution">
    <text evidence="1">The sequence shown here is derived from an EMBL/GenBank/DDBJ whole genome shotgun (WGS) entry which is preliminary data.</text>
</comment>
<name>A0A443RUG7_9ACAR</name>